<dbReference type="GO" id="GO:0004029">
    <property type="term" value="F:aldehyde dehydrogenase (NAD+) activity"/>
    <property type="evidence" value="ECO:0007669"/>
    <property type="project" value="TreeGrafter"/>
</dbReference>
<dbReference type="InterPro" id="IPR036291">
    <property type="entry name" value="NAD(P)-bd_dom_sf"/>
</dbReference>
<keyword evidence="4" id="KW-1185">Reference proteome</keyword>
<dbReference type="PANTHER" id="PTHR48079">
    <property type="entry name" value="PROTEIN YEEZ"/>
    <property type="match status" value="1"/>
</dbReference>
<name>A0A9P3GLH9_9APHY</name>
<dbReference type="InterPro" id="IPR001509">
    <property type="entry name" value="Epimerase_deHydtase"/>
</dbReference>
<keyword evidence="1" id="KW-1133">Transmembrane helix</keyword>
<feature type="domain" description="NAD-dependent epimerase/dehydratase" evidence="2">
    <location>
        <begin position="7"/>
        <end position="240"/>
    </location>
</feature>
<dbReference type="SUPFAM" id="SSF51735">
    <property type="entry name" value="NAD(P)-binding Rossmann-fold domains"/>
    <property type="match status" value="1"/>
</dbReference>
<accession>A0A9P3GLH9</accession>
<dbReference type="PANTHER" id="PTHR48079:SF6">
    <property type="entry name" value="NAD(P)-BINDING DOMAIN-CONTAINING PROTEIN-RELATED"/>
    <property type="match status" value="1"/>
</dbReference>
<reference evidence="3 4" key="1">
    <citation type="submission" date="2021-08" db="EMBL/GenBank/DDBJ databases">
        <title>Draft Genome Sequence of Phanerochaete sordida strain YK-624.</title>
        <authorList>
            <person name="Mori T."/>
            <person name="Dohra H."/>
            <person name="Suzuki T."/>
            <person name="Kawagishi H."/>
            <person name="Hirai H."/>
        </authorList>
    </citation>
    <scope>NUCLEOTIDE SEQUENCE [LARGE SCALE GENOMIC DNA]</scope>
    <source>
        <strain evidence="3 4">YK-624</strain>
    </source>
</reference>
<evidence type="ECO:0000313" key="3">
    <source>
        <dbReference type="EMBL" id="GJE97532.1"/>
    </source>
</evidence>
<comment type="caution">
    <text evidence="3">The sequence shown here is derived from an EMBL/GenBank/DDBJ whole genome shotgun (WGS) entry which is preliminary data.</text>
</comment>
<dbReference type="InterPro" id="IPR051783">
    <property type="entry name" value="NAD(P)-dependent_oxidoreduct"/>
</dbReference>
<dbReference type="EMBL" id="BPQB01000073">
    <property type="protein sequence ID" value="GJE97532.1"/>
    <property type="molecule type" value="Genomic_DNA"/>
</dbReference>
<dbReference type="GO" id="GO:0005737">
    <property type="term" value="C:cytoplasm"/>
    <property type="evidence" value="ECO:0007669"/>
    <property type="project" value="TreeGrafter"/>
</dbReference>
<evidence type="ECO:0000313" key="4">
    <source>
        <dbReference type="Proteomes" id="UP000703269"/>
    </source>
</evidence>
<evidence type="ECO:0000256" key="1">
    <source>
        <dbReference type="SAM" id="Phobius"/>
    </source>
</evidence>
<dbReference type="Gene3D" id="3.40.50.720">
    <property type="entry name" value="NAD(P)-binding Rossmann-like Domain"/>
    <property type="match status" value="1"/>
</dbReference>
<dbReference type="Proteomes" id="UP000703269">
    <property type="component" value="Unassembled WGS sequence"/>
</dbReference>
<proteinExistence type="predicted"/>
<feature type="transmembrane region" description="Helical" evidence="1">
    <location>
        <begin position="6"/>
        <end position="26"/>
    </location>
</feature>
<evidence type="ECO:0000259" key="2">
    <source>
        <dbReference type="Pfam" id="PF01370"/>
    </source>
</evidence>
<dbReference type="OrthoDB" id="10262413at2759"/>
<protein>
    <submittedName>
        <fullName evidence="3">NAD(P)-binding protein</fullName>
    </submittedName>
</protein>
<keyword evidence="1" id="KW-0812">Transmembrane</keyword>
<dbReference type="Pfam" id="PF01370">
    <property type="entry name" value="Epimerase"/>
    <property type="match status" value="1"/>
</dbReference>
<sequence>MSNKTPIFVIGATGYIGGTVLSRLLAHRGAHSFQITALVRSPDKGKILQDQFGVHSVVGSTEDTTLLERLSAEAHVVFSMADADDVPAMQAILRGLRTRHTRTGDVPVLIHTSGTGQLINAQETAGTDATEPVYDDTDFEQMASIKPTAFHRNVDLLTFAADAEGYCRTYVVLPSTVYGAAHTALVEAGVQHARSIQIPLLAKACLHRGCAGTVGAGRARWPNVHIDDVADLYILLLDTISTRGADAVDHGARGCYFAENGEHTAYDIARAIGAAMVALGRANDAEPTAYTDAELELYFGSVEMGKLWGLNVRCRAAHARALGWAPRYSTQDMLASVQGEVEAVAGTRSYETFKA</sequence>
<gene>
    <name evidence="3" type="ORF">PsYK624_137530</name>
</gene>
<organism evidence="3 4">
    <name type="scientific">Phanerochaete sordida</name>
    <dbReference type="NCBI Taxonomy" id="48140"/>
    <lineage>
        <taxon>Eukaryota</taxon>
        <taxon>Fungi</taxon>
        <taxon>Dikarya</taxon>
        <taxon>Basidiomycota</taxon>
        <taxon>Agaricomycotina</taxon>
        <taxon>Agaricomycetes</taxon>
        <taxon>Polyporales</taxon>
        <taxon>Phanerochaetaceae</taxon>
        <taxon>Phanerochaete</taxon>
    </lineage>
</organism>
<keyword evidence="1" id="KW-0472">Membrane</keyword>
<dbReference type="AlphaFoldDB" id="A0A9P3GLH9"/>